<dbReference type="Proteomes" id="UP000230069">
    <property type="component" value="Unassembled WGS sequence"/>
</dbReference>
<keyword evidence="2" id="KW-1185">Reference proteome</keyword>
<organism evidence="1 2">
    <name type="scientific">Aquilegia coerulea</name>
    <name type="common">Rocky mountain columbine</name>
    <dbReference type="NCBI Taxonomy" id="218851"/>
    <lineage>
        <taxon>Eukaryota</taxon>
        <taxon>Viridiplantae</taxon>
        <taxon>Streptophyta</taxon>
        <taxon>Embryophyta</taxon>
        <taxon>Tracheophyta</taxon>
        <taxon>Spermatophyta</taxon>
        <taxon>Magnoliopsida</taxon>
        <taxon>Ranunculales</taxon>
        <taxon>Ranunculaceae</taxon>
        <taxon>Thalictroideae</taxon>
        <taxon>Aquilegia</taxon>
    </lineage>
</organism>
<sequence>MTTLFFMADTPVLVVQCFFSPILVDLKPLVFTLLSISKFQYQNMFGFLIFNNFIMGHEPCIIFLCDVGVGIADPNIH</sequence>
<proteinExistence type="predicted"/>
<dbReference type="AlphaFoldDB" id="A0A2G5C9E6"/>
<evidence type="ECO:0000313" key="2">
    <source>
        <dbReference type="Proteomes" id="UP000230069"/>
    </source>
</evidence>
<dbReference type="EMBL" id="KZ305091">
    <property type="protein sequence ID" value="PIA27895.1"/>
    <property type="molecule type" value="Genomic_DNA"/>
</dbReference>
<reference evidence="1 2" key="1">
    <citation type="submission" date="2017-09" db="EMBL/GenBank/DDBJ databases">
        <title>WGS assembly of Aquilegia coerulea Goldsmith.</title>
        <authorList>
            <person name="Hodges S."/>
            <person name="Kramer E."/>
            <person name="Nordborg M."/>
            <person name="Tomkins J."/>
            <person name="Borevitz J."/>
            <person name="Derieg N."/>
            <person name="Yan J."/>
            <person name="Mihaltcheva S."/>
            <person name="Hayes R.D."/>
            <person name="Rokhsar D."/>
        </authorList>
    </citation>
    <scope>NUCLEOTIDE SEQUENCE [LARGE SCALE GENOMIC DNA]</scope>
    <source>
        <strain evidence="2">cv. Goldsmith</strain>
    </source>
</reference>
<accession>A0A2G5C9E6</accession>
<dbReference type="InParanoid" id="A0A2G5C9E6"/>
<protein>
    <submittedName>
        <fullName evidence="1">Uncharacterized protein</fullName>
    </submittedName>
</protein>
<gene>
    <name evidence="1" type="ORF">AQUCO_07400021v1</name>
</gene>
<name>A0A2G5C9E6_AQUCA</name>
<evidence type="ECO:0000313" key="1">
    <source>
        <dbReference type="EMBL" id="PIA27895.1"/>
    </source>
</evidence>